<evidence type="ECO:0000313" key="1">
    <source>
        <dbReference type="EMBL" id="GAA5075336.1"/>
    </source>
</evidence>
<protein>
    <submittedName>
        <fullName evidence="1">Uncharacterized protein</fullName>
    </submittedName>
</protein>
<evidence type="ECO:0000313" key="2">
    <source>
        <dbReference type="Proteomes" id="UP001501083"/>
    </source>
</evidence>
<accession>A0ABP9LBW1</accession>
<dbReference type="EMBL" id="BAABKY010000002">
    <property type="protein sequence ID" value="GAA5075336.1"/>
    <property type="molecule type" value="Genomic_DNA"/>
</dbReference>
<dbReference type="Proteomes" id="UP001501083">
    <property type="component" value="Unassembled WGS sequence"/>
</dbReference>
<organism evidence="1 2">
    <name type="scientific">Lysobacter panacisoli</name>
    <dbReference type="NCBI Taxonomy" id="1255263"/>
    <lineage>
        <taxon>Bacteria</taxon>
        <taxon>Pseudomonadati</taxon>
        <taxon>Pseudomonadota</taxon>
        <taxon>Gammaproteobacteria</taxon>
        <taxon>Lysobacterales</taxon>
        <taxon>Lysobacteraceae</taxon>
        <taxon>Lysobacter</taxon>
    </lineage>
</organism>
<comment type="caution">
    <text evidence="1">The sequence shown here is derived from an EMBL/GenBank/DDBJ whole genome shotgun (WGS) entry which is preliminary data.</text>
</comment>
<proteinExistence type="predicted"/>
<sequence>MDPDGRKPPDRPIQAYRLEASTPAEAGSMDVSRFIQPVPPDLMKFGIRLFEAAGSGQMPGSHIPRPDPEMGSGFALTNIPINRGMMAIVRETRHLPEDQQHSLMCRVMHFGQALEEAAADPRLSAHVRPEGDGLMVSEEFVEACAMCAFDTSNNNLRLSIDSLAEIIGEAPAT</sequence>
<gene>
    <name evidence="1" type="ORF">GCM10025759_18790</name>
</gene>
<name>A0ABP9LBW1_9GAMM</name>
<reference evidence="2" key="1">
    <citation type="journal article" date="2019" name="Int. J. Syst. Evol. Microbiol.">
        <title>The Global Catalogue of Microorganisms (GCM) 10K type strain sequencing project: providing services to taxonomists for standard genome sequencing and annotation.</title>
        <authorList>
            <consortium name="The Broad Institute Genomics Platform"/>
            <consortium name="The Broad Institute Genome Sequencing Center for Infectious Disease"/>
            <person name="Wu L."/>
            <person name="Ma J."/>
        </authorList>
    </citation>
    <scope>NUCLEOTIDE SEQUENCE [LARGE SCALE GENOMIC DNA]</scope>
    <source>
        <strain evidence="2">JCM 19212</strain>
    </source>
</reference>
<keyword evidence="2" id="KW-1185">Reference proteome</keyword>